<organism evidence="3 5">
    <name type="scientific">Bacteroides stercoris</name>
    <dbReference type="NCBI Taxonomy" id="46506"/>
    <lineage>
        <taxon>Bacteria</taxon>
        <taxon>Pseudomonadati</taxon>
        <taxon>Bacteroidota</taxon>
        <taxon>Bacteroidia</taxon>
        <taxon>Bacteroidales</taxon>
        <taxon>Bacteroidaceae</taxon>
        <taxon>Bacteroides</taxon>
    </lineage>
</organism>
<evidence type="ECO:0000313" key="4">
    <source>
        <dbReference type="EMBL" id="RGM15658.1"/>
    </source>
</evidence>
<dbReference type="Proteomes" id="UP000261223">
    <property type="component" value="Unassembled WGS sequence"/>
</dbReference>
<dbReference type="Proteomes" id="UP000467334">
    <property type="component" value="Unassembled WGS sequence"/>
</dbReference>
<dbReference type="EMBL" id="LRGC01000003">
    <property type="protein sequence ID" value="KWR56684.1"/>
    <property type="molecule type" value="Genomic_DNA"/>
</dbReference>
<feature type="transmembrane region" description="Helical" evidence="1">
    <location>
        <begin position="6"/>
        <end position="24"/>
    </location>
</feature>
<protein>
    <submittedName>
        <fullName evidence="3">Uncharacterized protein</fullName>
    </submittedName>
</protein>
<proteinExistence type="predicted"/>
<evidence type="ECO:0000313" key="2">
    <source>
        <dbReference type="EMBL" id="KAB5310746.1"/>
    </source>
</evidence>
<keyword evidence="1" id="KW-0812">Transmembrane</keyword>
<evidence type="ECO:0000313" key="6">
    <source>
        <dbReference type="Proteomes" id="UP000261223"/>
    </source>
</evidence>
<keyword evidence="1" id="KW-1133">Transmembrane helix</keyword>
<name>A0A125MGB3_BACSE</name>
<evidence type="ECO:0000256" key="1">
    <source>
        <dbReference type="SAM" id="Phobius"/>
    </source>
</evidence>
<dbReference type="EMBL" id="WCLE01000042">
    <property type="protein sequence ID" value="KAB5310746.1"/>
    <property type="molecule type" value="Genomic_DNA"/>
</dbReference>
<comment type="caution">
    <text evidence="3">The sequence shown here is derived from an EMBL/GenBank/DDBJ whole genome shotgun (WGS) entry which is preliminary data.</text>
</comment>
<dbReference type="PATRIC" id="fig|46506.5.peg.1070"/>
<evidence type="ECO:0000313" key="7">
    <source>
        <dbReference type="Proteomes" id="UP000467334"/>
    </source>
</evidence>
<reference evidence="3" key="2">
    <citation type="submission" date="2016-01" db="EMBL/GenBank/DDBJ databases">
        <authorList>
            <person name="McClelland M."/>
            <person name="Jain A."/>
            <person name="Saraogi P."/>
            <person name="Mendelson R."/>
            <person name="Westerman R."/>
            <person name="SanMiguel P."/>
            <person name="Csonka L."/>
        </authorList>
    </citation>
    <scope>NUCLEOTIDE SEQUENCE</scope>
    <source>
        <strain evidence="3">CL09T03C01</strain>
    </source>
</reference>
<keyword evidence="1" id="KW-0472">Membrane</keyword>
<sequence length="135" mass="15310">MKTKRYIAYFLFFISMIMLIVPVIPHHHHEDGIICMKNDLPSDGCCQHQGPCSEHCCCDTGCMTTHFFQQTPNSDNSNLHPCFVWVNTLFTEPLLKLLALPEETGIRQEFVYLESLHGTFITRATGLRAPPSVLA</sequence>
<dbReference type="Pfam" id="PF20558">
    <property type="entry name" value="DUF6769"/>
    <property type="match status" value="1"/>
</dbReference>
<dbReference type="AlphaFoldDB" id="A0A125MGB3"/>
<dbReference type="GeneID" id="31798320"/>
<reference evidence="4 6" key="3">
    <citation type="submission" date="2018-08" db="EMBL/GenBank/DDBJ databases">
        <title>A genome reference for cultivated species of the human gut microbiota.</title>
        <authorList>
            <person name="Zou Y."/>
            <person name="Xue W."/>
            <person name="Luo G."/>
        </authorList>
    </citation>
    <scope>NUCLEOTIDE SEQUENCE [LARGE SCALE GENOMIC DNA]</scope>
    <source>
        <strain evidence="4 6">TF03-6</strain>
    </source>
</reference>
<accession>A0A125MGB3</accession>
<dbReference type="Proteomes" id="UP000056419">
    <property type="component" value="Unassembled WGS sequence"/>
</dbReference>
<gene>
    <name evidence="3" type="ORF">AA415_00995</name>
    <name evidence="4" type="ORF">DXC34_03335</name>
    <name evidence="2" type="ORF">F9958_15000</name>
</gene>
<evidence type="ECO:0000313" key="3">
    <source>
        <dbReference type="EMBL" id="KWR56684.1"/>
    </source>
</evidence>
<keyword evidence="5" id="KW-1185">Reference proteome</keyword>
<dbReference type="RefSeq" id="WP_016661773.1">
    <property type="nucleotide sequence ID" value="NZ_CAXSRQ010000005.1"/>
</dbReference>
<dbReference type="InterPro" id="IPR046660">
    <property type="entry name" value="DUF6769"/>
</dbReference>
<dbReference type="EMBL" id="QSSV01000003">
    <property type="protein sequence ID" value="RGM15658.1"/>
    <property type="molecule type" value="Genomic_DNA"/>
</dbReference>
<reference evidence="2 7" key="4">
    <citation type="journal article" date="2019" name="Nat. Med.">
        <title>A library of human gut bacterial isolates paired with longitudinal multiomics data enables mechanistic microbiome research.</title>
        <authorList>
            <person name="Poyet M."/>
            <person name="Groussin M."/>
            <person name="Gibbons S.M."/>
            <person name="Avila-Pacheco J."/>
            <person name="Jiang X."/>
            <person name="Kearney S.M."/>
            <person name="Perrotta A.R."/>
            <person name="Berdy B."/>
            <person name="Zhao S."/>
            <person name="Lieberman T.D."/>
            <person name="Swanson P.K."/>
            <person name="Smith M."/>
            <person name="Roesemann S."/>
            <person name="Alexander J.E."/>
            <person name="Rich S.A."/>
            <person name="Livny J."/>
            <person name="Vlamakis H."/>
            <person name="Clish C."/>
            <person name="Bullock K."/>
            <person name="Deik A."/>
            <person name="Scott J."/>
            <person name="Pierce K.A."/>
            <person name="Xavier R.J."/>
            <person name="Alm E.J."/>
        </authorList>
    </citation>
    <scope>NUCLEOTIDE SEQUENCE [LARGE SCALE GENOMIC DNA]</scope>
    <source>
        <strain evidence="2 7">BIOML-A6</strain>
    </source>
</reference>
<dbReference type="STRING" id="46506.AA415_00995"/>
<evidence type="ECO:0000313" key="5">
    <source>
        <dbReference type="Proteomes" id="UP000056419"/>
    </source>
</evidence>
<reference evidence="3 5" key="1">
    <citation type="journal article" date="2016" name="BMC Genomics">
        <title>Type VI secretion systems of human gut Bacteroidales segregate into three genetic architectures, two of which are contained on mobile genetic elements.</title>
        <authorList>
            <person name="Coyne M.J."/>
            <person name="Roelofs K.G."/>
            <person name="Comstock L.E."/>
        </authorList>
    </citation>
    <scope>NUCLEOTIDE SEQUENCE [LARGE SCALE GENOMIC DNA]</scope>
    <source>
        <strain evidence="3 5">CL09T03C01</strain>
    </source>
</reference>